<evidence type="ECO:0000313" key="3">
    <source>
        <dbReference type="Proteomes" id="UP000765509"/>
    </source>
</evidence>
<evidence type="ECO:0000256" key="1">
    <source>
        <dbReference type="SAM" id="MobiDB-lite"/>
    </source>
</evidence>
<sequence length="155" mass="18016">MDNKRFNLASHWEELGASCQKICLRKIPFKDLMENTRGWNPTRQFRLLEERETRIRENQATIKAIEEQLNQTEPTFIPSGSQGVYQTSSPVASHHSGTNKSVAKSHHSSQSQVVSRRRQGYKGKSKKSFSQRQKESYPMIQKLLDLVKEFHRSQK</sequence>
<dbReference type="Proteomes" id="UP000765509">
    <property type="component" value="Unassembled WGS sequence"/>
</dbReference>
<evidence type="ECO:0000313" key="2">
    <source>
        <dbReference type="EMBL" id="MBW0529995.1"/>
    </source>
</evidence>
<organism evidence="2 3">
    <name type="scientific">Austropuccinia psidii MF-1</name>
    <dbReference type="NCBI Taxonomy" id="1389203"/>
    <lineage>
        <taxon>Eukaryota</taxon>
        <taxon>Fungi</taxon>
        <taxon>Dikarya</taxon>
        <taxon>Basidiomycota</taxon>
        <taxon>Pucciniomycotina</taxon>
        <taxon>Pucciniomycetes</taxon>
        <taxon>Pucciniales</taxon>
        <taxon>Sphaerophragmiaceae</taxon>
        <taxon>Austropuccinia</taxon>
    </lineage>
</organism>
<protein>
    <submittedName>
        <fullName evidence="2">Uncharacterized protein</fullName>
    </submittedName>
</protein>
<reference evidence="2" key="1">
    <citation type="submission" date="2021-03" db="EMBL/GenBank/DDBJ databases">
        <title>Draft genome sequence of rust myrtle Austropuccinia psidii MF-1, a brazilian biotype.</title>
        <authorList>
            <person name="Quecine M.C."/>
            <person name="Pachon D.M.R."/>
            <person name="Bonatelli M.L."/>
            <person name="Correr F.H."/>
            <person name="Franceschini L.M."/>
            <person name="Leite T.F."/>
            <person name="Margarido G.R.A."/>
            <person name="Almeida C.A."/>
            <person name="Ferrarezi J.A."/>
            <person name="Labate C.A."/>
        </authorList>
    </citation>
    <scope>NUCLEOTIDE SEQUENCE</scope>
    <source>
        <strain evidence="2">MF-1</strain>
    </source>
</reference>
<gene>
    <name evidence="2" type="ORF">O181_069710</name>
</gene>
<dbReference type="AlphaFoldDB" id="A0A9Q3EV07"/>
<feature type="compositionally biased region" description="Basic residues" evidence="1">
    <location>
        <begin position="115"/>
        <end position="129"/>
    </location>
</feature>
<proteinExistence type="predicted"/>
<keyword evidence="3" id="KW-1185">Reference proteome</keyword>
<feature type="region of interest" description="Disordered" evidence="1">
    <location>
        <begin position="71"/>
        <end position="136"/>
    </location>
</feature>
<feature type="compositionally biased region" description="Polar residues" evidence="1">
    <location>
        <begin position="71"/>
        <end position="102"/>
    </location>
</feature>
<name>A0A9Q3EV07_9BASI</name>
<comment type="caution">
    <text evidence="2">The sequence shown here is derived from an EMBL/GenBank/DDBJ whole genome shotgun (WGS) entry which is preliminary data.</text>
</comment>
<accession>A0A9Q3EV07</accession>
<dbReference type="EMBL" id="AVOT02035597">
    <property type="protein sequence ID" value="MBW0529995.1"/>
    <property type="molecule type" value="Genomic_DNA"/>
</dbReference>